<dbReference type="Pfam" id="PF00763">
    <property type="entry name" value="THF_DHG_CYH"/>
    <property type="match status" value="1"/>
</dbReference>
<protein>
    <submittedName>
        <fullName evidence="3">Methylenetetrahydrofolate dehydrogenase (NAD(+))</fullName>
        <ecNumber evidence="3">1.5.1.15</ecNumber>
    </submittedName>
</protein>
<dbReference type="Gene3D" id="3.40.50.10860">
    <property type="entry name" value="Leucine Dehydrogenase, chain A, domain 1"/>
    <property type="match status" value="1"/>
</dbReference>
<dbReference type="SUPFAM" id="SSF53223">
    <property type="entry name" value="Aminoacid dehydrogenase-like, N-terminal domain"/>
    <property type="match status" value="1"/>
</dbReference>
<evidence type="ECO:0000259" key="2">
    <source>
        <dbReference type="Pfam" id="PF02882"/>
    </source>
</evidence>
<evidence type="ECO:0000313" key="4">
    <source>
        <dbReference type="Proteomes" id="UP001216638"/>
    </source>
</evidence>
<dbReference type="SUPFAM" id="SSF51735">
    <property type="entry name" value="NAD(P)-binding Rossmann-fold domains"/>
    <property type="match status" value="1"/>
</dbReference>
<evidence type="ECO:0000313" key="3">
    <source>
        <dbReference type="EMBL" id="WFC95488.1"/>
    </source>
</evidence>
<dbReference type="Pfam" id="PF02882">
    <property type="entry name" value="THF_DHG_CYH_C"/>
    <property type="match status" value="1"/>
</dbReference>
<dbReference type="InterPro" id="IPR046346">
    <property type="entry name" value="Aminoacid_DH-like_N_sf"/>
</dbReference>
<dbReference type="Proteomes" id="UP001216638">
    <property type="component" value="Chromosome 2"/>
</dbReference>
<dbReference type="EMBL" id="CP119952">
    <property type="protein sequence ID" value="WFC95488.1"/>
    <property type="molecule type" value="Genomic_DNA"/>
</dbReference>
<proteinExistence type="predicted"/>
<dbReference type="PANTHER" id="PTHR48099:SF3">
    <property type="entry name" value="METHYLENETETRAHYDROFOLATE DEHYDROGENASE [NAD(+)]"/>
    <property type="match status" value="1"/>
</dbReference>
<dbReference type="GO" id="GO:0009113">
    <property type="term" value="P:purine nucleobase biosynthetic process"/>
    <property type="evidence" value="ECO:0007669"/>
    <property type="project" value="TreeGrafter"/>
</dbReference>
<reference evidence="3" key="1">
    <citation type="submission" date="2023-03" db="EMBL/GenBank/DDBJ databases">
        <title>Mating type loci evolution in Malassezia.</title>
        <authorList>
            <person name="Coelho M.A."/>
        </authorList>
    </citation>
    <scope>NUCLEOTIDE SEQUENCE</scope>
    <source>
        <strain evidence="3">CBS 14135</strain>
    </source>
</reference>
<dbReference type="GO" id="GO:0004488">
    <property type="term" value="F:methylenetetrahydrofolate dehydrogenase (NADP+) activity"/>
    <property type="evidence" value="ECO:0007669"/>
    <property type="project" value="InterPro"/>
</dbReference>
<organism evidence="3 4">
    <name type="scientific">Malassezia brasiliensis</name>
    <dbReference type="NCBI Taxonomy" id="1821822"/>
    <lineage>
        <taxon>Eukaryota</taxon>
        <taxon>Fungi</taxon>
        <taxon>Dikarya</taxon>
        <taxon>Basidiomycota</taxon>
        <taxon>Ustilaginomycotina</taxon>
        <taxon>Malasseziomycetes</taxon>
        <taxon>Malasseziales</taxon>
        <taxon>Malasseziaceae</taxon>
        <taxon>Malassezia</taxon>
    </lineage>
</organism>
<accession>A0AAF0DSZ2</accession>
<sequence>MRLRPSVLATKVMATSKPEYPGKLLQAAAIAKPFQEAIEAEIKQRSESGRTIPKLVGILAKPSPPSIAYAEWTRKACVAVGINFEIWKTWEDTEQNSAASENSASESLQNFGLEADVEDLILAANRDKSVDGVMVYYPIFGGRQDTYLQQIVDPRKDVEGLNFYYCWNLYHNVRWIDPLHLGSAPGTMNELELLNLDPNVGKDDKAPPGYAKSILPCTPLAVVKALESAGVYDTQLPYGDRLRGRTITVINRSEVVGRPLAALLANDGARVFSVDIDSIVEFNKLAKDDGTGVSGLRKSERVRTAHDENAKARLRSAHVVRGCEHPDVESCVRESDVVVGGVPSASYKVPTAWIKEGATCINFSSEKNFESDVRSRAGAYLPAIGKITVSMLQRNLLRLVEYKEIALAKK</sequence>
<name>A0AAF0DSZ2_9BASI</name>
<dbReference type="PANTHER" id="PTHR48099">
    <property type="entry name" value="C-1-TETRAHYDROFOLATE SYNTHASE, CYTOPLASMIC-RELATED"/>
    <property type="match status" value="1"/>
</dbReference>
<feature type="domain" description="Tetrahydrofolate dehydrogenase/cyclohydrolase NAD(P)-binding" evidence="2">
    <location>
        <begin position="216"/>
        <end position="278"/>
    </location>
</feature>
<dbReference type="Gene3D" id="3.40.50.720">
    <property type="entry name" value="NAD(P)-binding Rossmann-like Domain"/>
    <property type="match status" value="1"/>
</dbReference>
<gene>
    <name evidence="3" type="primary">mtd1</name>
    <name evidence="3" type="ORF">MBRA1_002136</name>
</gene>
<dbReference type="FunFam" id="3.40.50.10860:FF:000012">
    <property type="entry name" value="Methylenetetrahydrofolate dehydrogenase [NAD(+)]"/>
    <property type="match status" value="1"/>
</dbReference>
<dbReference type="AlphaFoldDB" id="A0AAF0DSZ2"/>
<dbReference type="FunFam" id="3.40.50.720:FF:000401">
    <property type="entry name" value="Related to MTD1-methylenetetrahydrofolate dehydrogenase (NAD+)"/>
    <property type="match status" value="1"/>
</dbReference>
<dbReference type="EC" id="1.5.1.15" evidence="3"/>
<keyword evidence="3" id="KW-0560">Oxidoreductase</keyword>
<feature type="domain" description="Tetrahydrofolate dehydrogenase/cyclohydrolase catalytic" evidence="1">
    <location>
        <begin position="25"/>
        <end position="159"/>
    </location>
</feature>
<dbReference type="InterPro" id="IPR020630">
    <property type="entry name" value="THF_DH/CycHdrlase_cat_dom"/>
</dbReference>
<dbReference type="GO" id="GO:0005829">
    <property type="term" value="C:cytosol"/>
    <property type="evidence" value="ECO:0007669"/>
    <property type="project" value="TreeGrafter"/>
</dbReference>
<evidence type="ECO:0000259" key="1">
    <source>
        <dbReference type="Pfam" id="PF00763"/>
    </source>
</evidence>
<dbReference type="GO" id="GO:0004487">
    <property type="term" value="F:methylenetetrahydrofolate dehydrogenase (NAD+) activity"/>
    <property type="evidence" value="ECO:0007669"/>
    <property type="project" value="UniProtKB-EC"/>
</dbReference>
<keyword evidence="4" id="KW-1185">Reference proteome</keyword>
<dbReference type="InterPro" id="IPR020631">
    <property type="entry name" value="THF_DH/CycHdrlase_NAD-bd_dom"/>
</dbReference>
<dbReference type="InterPro" id="IPR036291">
    <property type="entry name" value="NAD(P)-bd_dom_sf"/>
</dbReference>